<feature type="compositionally biased region" description="Pro residues" evidence="1">
    <location>
        <begin position="94"/>
        <end position="110"/>
    </location>
</feature>
<proteinExistence type="predicted"/>
<feature type="compositionally biased region" description="Polar residues" evidence="1">
    <location>
        <begin position="59"/>
        <end position="79"/>
    </location>
</feature>
<evidence type="ECO:0000313" key="2">
    <source>
        <dbReference type="EMBL" id="MBW0476640.1"/>
    </source>
</evidence>
<reference evidence="2" key="1">
    <citation type="submission" date="2021-03" db="EMBL/GenBank/DDBJ databases">
        <title>Draft genome sequence of rust myrtle Austropuccinia psidii MF-1, a brazilian biotype.</title>
        <authorList>
            <person name="Quecine M.C."/>
            <person name="Pachon D.M.R."/>
            <person name="Bonatelli M.L."/>
            <person name="Correr F.H."/>
            <person name="Franceschini L.M."/>
            <person name="Leite T.F."/>
            <person name="Margarido G.R.A."/>
            <person name="Almeida C.A."/>
            <person name="Ferrarezi J.A."/>
            <person name="Labate C.A."/>
        </authorList>
    </citation>
    <scope>NUCLEOTIDE SEQUENCE</scope>
    <source>
        <strain evidence="2">MF-1</strain>
    </source>
</reference>
<name>A0A9Q3C5N2_9BASI</name>
<evidence type="ECO:0000256" key="1">
    <source>
        <dbReference type="SAM" id="MobiDB-lite"/>
    </source>
</evidence>
<keyword evidence="3" id="KW-1185">Reference proteome</keyword>
<protein>
    <submittedName>
        <fullName evidence="2">Uncharacterized protein</fullName>
    </submittedName>
</protein>
<feature type="region of interest" description="Disordered" evidence="1">
    <location>
        <begin position="1"/>
        <end position="133"/>
    </location>
</feature>
<organism evidence="2 3">
    <name type="scientific">Austropuccinia psidii MF-1</name>
    <dbReference type="NCBI Taxonomy" id="1389203"/>
    <lineage>
        <taxon>Eukaryota</taxon>
        <taxon>Fungi</taxon>
        <taxon>Dikarya</taxon>
        <taxon>Basidiomycota</taxon>
        <taxon>Pucciniomycotina</taxon>
        <taxon>Pucciniomycetes</taxon>
        <taxon>Pucciniales</taxon>
        <taxon>Sphaerophragmiaceae</taxon>
        <taxon>Austropuccinia</taxon>
    </lineage>
</organism>
<gene>
    <name evidence="2" type="ORF">O181_016355</name>
</gene>
<dbReference type="Proteomes" id="UP000765509">
    <property type="component" value="Unassembled WGS sequence"/>
</dbReference>
<sequence>MGLKRQKQNTPNPLRQDFPIPHIPCKQTLQQPTPGASGTQWLEDLFREPSQHNEPPTPGTSKAPDSQLPSNENNLTSCPDTPCSFIIINNMPFGTPPPPPSGSPPLPPAQSSPHSNDEAPQEFTDLQPMLMIP</sequence>
<comment type="caution">
    <text evidence="2">The sequence shown here is derived from an EMBL/GenBank/DDBJ whole genome shotgun (WGS) entry which is preliminary data.</text>
</comment>
<feature type="compositionally biased region" description="Polar residues" evidence="1">
    <location>
        <begin position="27"/>
        <end position="40"/>
    </location>
</feature>
<dbReference type="EMBL" id="AVOT02004533">
    <property type="protein sequence ID" value="MBW0476640.1"/>
    <property type="molecule type" value="Genomic_DNA"/>
</dbReference>
<evidence type="ECO:0000313" key="3">
    <source>
        <dbReference type="Proteomes" id="UP000765509"/>
    </source>
</evidence>
<accession>A0A9Q3C5N2</accession>
<dbReference type="AlphaFoldDB" id="A0A9Q3C5N2"/>